<organism evidence="2 4">
    <name type="scientific">Medicago truncatula</name>
    <name type="common">Barrel medic</name>
    <name type="synonym">Medicago tribuloides</name>
    <dbReference type="NCBI Taxonomy" id="3880"/>
    <lineage>
        <taxon>Eukaryota</taxon>
        <taxon>Viridiplantae</taxon>
        <taxon>Streptophyta</taxon>
        <taxon>Embryophyta</taxon>
        <taxon>Tracheophyta</taxon>
        <taxon>Spermatophyta</taxon>
        <taxon>Magnoliopsida</taxon>
        <taxon>eudicotyledons</taxon>
        <taxon>Gunneridae</taxon>
        <taxon>Pentapetalae</taxon>
        <taxon>rosids</taxon>
        <taxon>fabids</taxon>
        <taxon>Fabales</taxon>
        <taxon>Fabaceae</taxon>
        <taxon>Papilionoideae</taxon>
        <taxon>50 kb inversion clade</taxon>
        <taxon>NPAAA clade</taxon>
        <taxon>Hologalegina</taxon>
        <taxon>IRL clade</taxon>
        <taxon>Trifolieae</taxon>
        <taxon>Medicago</taxon>
    </lineage>
</organism>
<feature type="transmembrane region" description="Helical" evidence="1">
    <location>
        <begin position="51"/>
        <end position="72"/>
    </location>
</feature>
<gene>
    <name evidence="2" type="ordered locus">MTR_6g460620</name>
</gene>
<dbReference type="HOGENOM" id="CLU_2403015_0_0_1"/>
<evidence type="ECO:0000256" key="1">
    <source>
        <dbReference type="SAM" id="Phobius"/>
    </source>
</evidence>
<reference evidence="3" key="3">
    <citation type="submission" date="2015-04" db="UniProtKB">
        <authorList>
            <consortium name="EnsemblPlants"/>
        </authorList>
    </citation>
    <scope>IDENTIFICATION</scope>
    <source>
        <strain evidence="3">cv. Jemalong A17</strain>
    </source>
</reference>
<evidence type="ECO:0000313" key="4">
    <source>
        <dbReference type="Proteomes" id="UP000002051"/>
    </source>
</evidence>
<dbReference type="EMBL" id="CM001222">
    <property type="protein sequence ID" value="KEH26452.1"/>
    <property type="molecule type" value="Genomic_DNA"/>
</dbReference>
<proteinExistence type="predicted"/>
<name>A0A072UA04_MEDTR</name>
<evidence type="ECO:0000313" key="2">
    <source>
        <dbReference type="EMBL" id="KEH26452.1"/>
    </source>
</evidence>
<accession>A0A072UA04</accession>
<reference evidence="2 4" key="1">
    <citation type="journal article" date="2011" name="Nature">
        <title>The Medicago genome provides insight into the evolution of rhizobial symbioses.</title>
        <authorList>
            <person name="Young N.D."/>
            <person name="Debelle F."/>
            <person name="Oldroyd G.E."/>
            <person name="Geurts R."/>
            <person name="Cannon S.B."/>
            <person name="Udvardi M.K."/>
            <person name="Benedito V.A."/>
            <person name="Mayer K.F."/>
            <person name="Gouzy J."/>
            <person name="Schoof H."/>
            <person name="Van de Peer Y."/>
            <person name="Proost S."/>
            <person name="Cook D.R."/>
            <person name="Meyers B.C."/>
            <person name="Spannagl M."/>
            <person name="Cheung F."/>
            <person name="De Mita S."/>
            <person name="Krishnakumar V."/>
            <person name="Gundlach H."/>
            <person name="Zhou S."/>
            <person name="Mudge J."/>
            <person name="Bharti A.K."/>
            <person name="Murray J.D."/>
            <person name="Naoumkina M.A."/>
            <person name="Rosen B."/>
            <person name="Silverstein K.A."/>
            <person name="Tang H."/>
            <person name="Rombauts S."/>
            <person name="Zhao P.X."/>
            <person name="Zhou P."/>
            <person name="Barbe V."/>
            <person name="Bardou P."/>
            <person name="Bechner M."/>
            <person name="Bellec A."/>
            <person name="Berger A."/>
            <person name="Berges H."/>
            <person name="Bidwell S."/>
            <person name="Bisseling T."/>
            <person name="Choisne N."/>
            <person name="Couloux A."/>
            <person name="Denny R."/>
            <person name="Deshpande S."/>
            <person name="Dai X."/>
            <person name="Doyle J.J."/>
            <person name="Dudez A.M."/>
            <person name="Farmer A.D."/>
            <person name="Fouteau S."/>
            <person name="Franken C."/>
            <person name="Gibelin C."/>
            <person name="Gish J."/>
            <person name="Goldstein S."/>
            <person name="Gonzalez A.J."/>
            <person name="Green P.J."/>
            <person name="Hallab A."/>
            <person name="Hartog M."/>
            <person name="Hua A."/>
            <person name="Humphray S.J."/>
            <person name="Jeong D.H."/>
            <person name="Jing Y."/>
            <person name="Jocker A."/>
            <person name="Kenton S.M."/>
            <person name="Kim D.J."/>
            <person name="Klee K."/>
            <person name="Lai H."/>
            <person name="Lang C."/>
            <person name="Lin S."/>
            <person name="Macmil S.L."/>
            <person name="Magdelenat G."/>
            <person name="Matthews L."/>
            <person name="McCorrison J."/>
            <person name="Monaghan E.L."/>
            <person name="Mun J.H."/>
            <person name="Najar F.Z."/>
            <person name="Nicholson C."/>
            <person name="Noirot C."/>
            <person name="O'Bleness M."/>
            <person name="Paule C.R."/>
            <person name="Poulain J."/>
            <person name="Prion F."/>
            <person name="Qin B."/>
            <person name="Qu C."/>
            <person name="Retzel E.F."/>
            <person name="Riddle C."/>
            <person name="Sallet E."/>
            <person name="Samain S."/>
            <person name="Samson N."/>
            <person name="Sanders I."/>
            <person name="Saurat O."/>
            <person name="Scarpelli C."/>
            <person name="Schiex T."/>
            <person name="Segurens B."/>
            <person name="Severin A.J."/>
            <person name="Sherrier D.J."/>
            <person name="Shi R."/>
            <person name="Sims S."/>
            <person name="Singer S.R."/>
            <person name="Sinharoy S."/>
            <person name="Sterck L."/>
            <person name="Viollet A."/>
            <person name="Wang B.B."/>
            <person name="Wang K."/>
            <person name="Wang M."/>
            <person name="Wang X."/>
            <person name="Warfsmann J."/>
            <person name="Weissenbach J."/>
            <person name="White D.D."/>
            <person name="White J.D."/>
            <person name="Wiley G.B."/>
            <person name="Wincker P."/>
            <person name="Xing Y."/>
            <person name="Yang L."/>
            <person name="Yao Z."/>
            <person name="Ying F."/>
            <person name="Zhai J."/>
            <person name="Zhou L."/>
            <person name="Zuber A."/>
            <person name="Denarie J."/>
            <person name="Dixon R.A."/>
            <person name="May G.D."/>
            <person name="Schwartz D.C."/>
            <person name="Rogers J."/>
            <person name="Quetier F."/>
            <person name="Town C.D."/>
            <person name="Roe B.A."/>
        </authorList>
    </citation>
    <scope>NUCLEOTIDE SEQUENCE [LARGE SCALE GENOMIC DNA]</scope>
    <source>
        <strain evidence="2">A17</strain>
        <strain evidence="3 4">cv. Jemalong A17</strain>
    </source>
</reference>
<sequence length="93" mass="9402">MDLLGGGCCLVPAGCACGCYLVRQQITAIALDAAELFCLCATVGGSRAAKFVVAGVLFGGAAAVFFLTGFSVCSSGDYEIICFQSDICLDSAI</sequence>
<evidence type="ECO:0000313" key="3">
    <source>
        <dbReference type="EnsemblPlants" id="KEH26452"/>
    </source>
</evidence>
<protein>
    <submittedName>
        <fullName evidence="2">Transmembrane protein, putative</fullName>
    </submittedName>
</protein>
<dbReference type="EnsemblPlants" id="KEH26452">
    <property type="protein sequence ID" value="KEH26452"/>
    <property type="gene ID" value="MTR_6g460620"/>
</dbReference>
<dbReference type="Proteomes" id="UP000002051">
    <property type="component" value="Chromosome 6"/>
</dbReference>
<keyword evidence="1" id="KW-0472">Membrane</keyword>
<reference evidence="2 4" key="2">
    <citation type="journal article" date="2014" name="BMC Genomics">
        <title>An improved genome release (version Mt4.0) for the model legume Medicago truncatula.</title>
        <authorList>
            <person name="Tang H."/>
            <person name="Krishnakumar V."/>
            <person name="Bidwell S."/>
            <person name="Rosen B."/>
            <person name="Chan A."/>
            <person name="Zhou S."/>
            <person name="Gentzbittel L."/>
            <person name="Childs K.L."/>
            <person name="Yandell M."/>
            <person name="Gundlach H."/>
            <person name="Mayer K.F."/>
            <person name="Schwartz D.C."/>
            <person name="Town C.D."/>
        </authorList>
    </citation>
    <scope>GENOME REANNOTATION</scope>
    <source>
        <strain evidence="2">A17</strain>
        <strain evidence="3 4">cv. Jemalong A17</strain>
    </source>
</reference>
<keyword evidence="1 2" id="KW-0812">Transmembrane</keyword>
<dbReference type="AlphaFoldDB" id="A0A072UA04"/>
<keyword evidence="1" id="KW-1133">Transmembrane helix</keyword>
<keyword evidence="4" id="KW-1185">Reference proteome</keyword>